<dbReference type="EMBL" id="LJIJ01003038">
    <property type="protein sequence ID" value="ODM88949.1"/>
    <property type="molecule type" value="Genomic_DNA"/>
</dbReference>
<accession>A0A1D2M7L1</accession>
<dbReference type="GO" id="GO:1902936">
    <property type="term" value="F:phosphatidylinositol bisphosphate binding"/>
    <property type="evidence" value="ECO:0007669"/>
    <property type="project" value="TreeGrafter"/>
</dbReference>
<evidence type="ECO:0000313" key="3">
    <source>
        <dbReference type="Proteomes" id="UP000094527"/>
    </source>
</evidence>
<comment type="caution">
    <text evidence="2">The sequence shown here is derived from an EMBL/GenBank/DDBJ whole genome shotgun (WGS) entry which is preliminary data.</text>
</comment>
<sequence>MFYKMEITTNITKEHHGLEELKYLLREFLKSEDGHPKVREYLSSAIEDKPLLLAYLQGRKYSVDHAWKTLKRQAEVRFIEYPEVFQESTPDFILPFIRDGIFGLLKARDQKGRRIICYNMGKWNPDEISVQKIATAGTFFLDLALREKDSMISNGLIFIQNNSGVGMKHVKAYTLPDMLRIWNIYYHAYPVKVKGVYYVNVPYYCQFIYKIMKPFVTKKFKERLIISTTDKGFEVLHQNVSPTILPKFLGGVLENEEAFDKELLGLIK</sequence>
<dbReference type="SUPFAM" id="SSF46938">
    <property type="entry name" value="CRAL/TRIO N-terminal domain"/>
    <property type="match status" value="1"/>
</dbReference>
<feature type="domain" description="CRAL-TRIO" evidence="1">
    <location>
        <begin position="89"/>
        <end position="257"/>
    </location>
</feature>
<dbReference type="PRINTS" id="PR00180">
    <property type="entry name" value="CRETINALDHBP"/>
</dbReference>
<dbReference type="Pfam" id="PF00650">
    <property type="entry name" value="CRAL_TRIO"/>
    <property type="match status" value="1"/>
</dbReference>
<dbReference type="GO" id="GO:0016020">
    <property type="term" value="C:membrane"/>
    <property type="evidence" value="ECO:0007669"/>
    <property type="project" value="TreeGrafter"/>
</dbReference>
<dbReference type="SMART" id="SM00516">
    <property type="entry name" value="SEC14"/>
    <property type="match status" value="1"/>
</dbReference>
<evidence type="ECO:0000313" key="2">
    <source>
        <dbReference type="EMBL" id="ODM88949.1"/>
    </source>
</evidence>
<gene>
    <name evidence="2" type="ORF">Ocin01_17732</name>
</gene>
<dbReference type="PANTHER" id="PTHR10174:SF208">
    <property type="entry name" value="CRAL-TRIO DOMAIN-CONTAINING PROTEIN DDB_G0278031"/>
    <property type="match status" value="1"/>
</dbReference>
<dbReference type="PANTHER" id="PTHR10174">
    <property type="entry name" value="ALPHA-TOCOPHEROL TRANSFER PROTEIN-RELATED"/>
    <property type="match status" value="1"/>
</dbReference>
<dbReference type="Proteomes" id="UP000094527">
    <property type="component" value="Unassembled WGS sequence"/>
</dbReference>
<dbReference type="STRING" id="48709.A0A1D2M7L1"/>
<dbReference type="SUPFAM" id="SSF52087">
    <property type="entry name" value="CRAL/TRIO domain"/>
    <property type="match status" value="1"/>
</dbReference>
<dbReference type="AlphaFoldDB" id="A0A1D2M7L1"/>
<dbReference type="PROSITE" id="PS50191">
    <property type="entry name" value="CRAL_TRIO"/>
    <property type="match status" value="1"/>
</dbReference>
<dbReference type="Gene3D" id="1.20.5.1200">
    <property type="entry name" value="Alpha-tocopherol transfer"/>
    <property type="match status" value="1"/>
</dbReference>
<evidence type="ECO:0000259" key="1">
    <source>
        <dbReference type="PROSITE" id="PS50191"/>
    </source>
</evidence>
<dbReference type="InterPro" id="IPR001251">
    <property type="entry name" value="CRAL-TRIO_dom"/>
</dbReference>
<organism evidence="2 3">
    <name type="scientific">Orchesella cincta</name>
    <name type="common">Springtail</name>
    <name type="synonym">Podura cincta</name>
    <dbReference type="NCBI Taxonomy" id="48709"/>
    <lineage>
        <taxon>Eukaryota</taxon>
        <taxon>Metazoa</taxon>
        <taxon>Ecdysozoa</taxon>
        <taxon>Arthropoda</taxon>
        <taxon>Hexapoda</taxon>
        <taxon>Collembola</taxon>
        <taxon>Entomobryomorpha</taxon>
        <taxon>Entomobryoidea</taxon>
        <taxon>Orchesellidae</taxon>
        <taxon>Orchesellinae</taxon>
        <taxon>Orchesella</taxon>
    </lineage>
</organism>
<name>A0A1D2M7L1_ORCCI</name>
<proteinExistence type="predicted"/>
<dbReference type="Gene3D" id="3.40.525.10">
    <property type="entry name" value="CRAL-TRIO lipid binding domain"/>
    <property type="match status" value="1"/>
</dbReference>
<reference evidence="2 3" key="1">
    <citation type="journal article" date="2016" name="Genome Biol. Evol.">
        <title>Gene Family Evolution Reflects Adaptation to Soil Environmental Stressors in the Genome of the Collembolan Orchesella cincta.</title>
        <authorList>
            <person name="Faddeeva-Vakhrusheva A."/>
            <person name="Derks M.F."/>
            <person name="Anvar S.Y."/>
            <person name="Agamennone V."/>
            <person name="Suring W."/>
            <person name="Smit S."/>
            <person name="van Straalen N.M."/>
            <person name="Roelofs D."/>
        </authorList>
    </citation>
    <scope>NUCLEOTIDE SEQUENCE [LARGE SCALE GENOMIC DNA]</scope>
    <source>
        <tissue evidence="2">Mixed pool</tissue>
    </source>
</reference>
<dbReference type="InterPro" id="IPR036273">
    <property type="entry name" value="CRAL/TRIO_N_dom_sf"/>
</dbReference>
<keyword evidence="3" id="KW-1185">Reference proteome</keyword>
<protein>
    <submittedName>
        <fullName evidence="2">Retinaldehyde-binding protein 1</fullName>
    </submittedName>
</protein>
<dbReference type="OrthoDB" id="75724at2759"/>
<dbReference type="CDD" id="cd00170">
    <property type="entry name" value="SEC14"/>
    <property type="match status" value="1"/>
</dbReference>
<dbReference type="OMA" id="MAYKCHE"/>
<dbReference type="InterPro" id="IPR036865">
    <property type="entry name" value="CRAL-TRIO_dom_sf"/>
</dbReference>